<dbReference type="Pfam" id="PF01841">
    <property type="entry name" value="Transglut_core"/>
    <property type="match status" value="1"/>
</dbReference>
<dbReference type="Proteomes" id="UP001431784">
    <property type="component" value="Unassembled WGS sequence"/>
</dbReference>
<proteinExistence type="predicted"/>
<keyword evidence="1" id="KW-0812">Transmembrane</keyword>
<keyword evidence="4" id="KW-1185">Reference proteome</keyword>
<dbReference type="PANTHER" id="PTHR33490">
    <property type="entry name" value="BLR5614 PROTEIN-RELATED"/>
    <property type="match status" value="1"/>
</dbReference>
<keyword evidence="1" id="KW-1133">Transmembrane helix</keyword>
<comment type="caution">
    <text evidence="3">The sequence shown here is derived from an EMBL/GenBank/DDBJ whole genome shotgun (WGS) entry which is preliminary data.</text>
</comment>
<dbReference type="InterPro" id="IPR002931">
    <property type="entry name" value="Transglutaminase-like"/>
</dbReference>
<accession>A0ABT5T6V0</accession>
<feature type="transmembrane region" description="Helical" evidence="1">
    <location>
        <begin position="364"/>
        <end position="384"/>
    </location>
</feature>
<dbReference type="RefSeq" id="WP_274351539.1">
    <property type="nucleotide sequence ID" value="NZ_JAQZSM010000004.1"/>
</dbReference>
<dbReference type="SUPFAM" id="SSF54001">
    <property type="entry name" value="Cysteine proteinases"/>
    <property type="match status" value="1"/>
</dbReference>
<name>A0ABT5T6V0_9RHOB</name>
<organism evidence="3 4">
    <name type="scientific">Roseinatronobacter alkalisoli</name>
    <dbReference type="NCBI Taxonomy" id="3028235"/>
    <lineage>
        <taxon>Bacteria</taxon>
        <taxon>Pseudomonadati</taxon>
        <taxon>Pseudomonadota</taxon>
        <taxon>Alphaproteobacteria</taxon>
        <taxon>Rhodobacterales</taxon>
        <taxon>Paracoccaceae</taxon>
        <taxon>Roseinatronobacter</taxon>
    </lineage>
</organism>
<evidence type="ECO:0000256" key="1">
    <source>
        <dbReference type="SAM" id="Phobius"/>
    </source>
</evidence>
<dbReference type="SMART" id="SM00460">
    <property type="entry name" value="TGc"/>
    <property type="match status" value="1"/>
</dbReference>
<dbReference type="InterPro" id="IPR038765">
    <property type="entry name" value="Papain-like_cys_pep_sf"/>
</dbReference>
<keyword evidence="1" id="KW-0472">Membrane</keyword>
<evidence type="ECO:0000259" key="2">
    <source>
        <dbReference type="SMART" id="SM00460"/>
    </source>
</evidence>
<evidence type="ECO:0000313" key="4">
    <source>
        <dbReference type="Proteomes" id="UP001431784"/>
    </source>
</evidence>
<reference evidence="3" key="1">
    <citation type="submission" date="2023-02" db="EMBL/GenBank/DDBJ databases">
        <title>Description of Roseinatronobacter alkalisoli sp. nov., an alkaliphilic bacerium isolated from soda soil.</title>
        <authorList>
            <person name="Wei W."/>
        </authorList>
    </citation>
    <scope>NUCLEOTIDE SEQUENCE</scope>
    <source>
        <strain evidence="3">HJB301</strain>
    </source>
</reference>
<protein>
    <submittedName>
        <fullName evidence="3">Transglutaminase-like domain-containing protein</fullName>
    </submittedName>
</protein>
<feature type="domain" description="Transglutaminase-like" evidence="2">
    <location>
        <begin position="152"/>
        <end position="212"/>
    </location>
</feature>
<sequence length="411" mass="45298">MTVADSFACTVTIRFDPWGYAGDDALEVLLPLPSDDGYQRILNLDAPKGQEFMDVHGHRRLIRLEHGQVATVTARIETQRLALGSYLDLPPPGSADLDEGPMTVSHPALYDLALRSLAGIANHSERISALARATADALRYQYPRDARGAATSLRRGSGDCGEYAFVFVALCRAAGIPARPVFGLITAPWMATPHAWAEAWDGDGWLPVDPNLVREGGYLGPILDTGAATRNHVGALDPYRMVLSRHTGLPWPGAVRQISSDKVEGLSLTLDGLGPVTFWHEAPHWRGKPVVPFLQMPWTVIRNPARPHFALLRRLRPWRFSIRQPSRYLPRSPFVLADIVALHPLKGVAGVVLTSLALPFLPPLAPLLQGVIWVWFGAFALGFLRGMRLMRLRSPLWSRLTAARKRNGEVK</sequence>
<dbReference type="EMBL" id="JAQZSM010000004">
    <property type="protein sequence ID" value="MDD7970859.1"/>
    <property type="molecule type" value="Genomic_DNA"/>
</dbReference>
<evidence type="ECO:0000313" key="3">
    <source>
        <dbReference type="EMBL" id="MDD7970859.1"/>
    </source>
</evidence>
<gene>
    <name evidence="3" type="ORF">PUT78_07085</name>
</gene>
<dbReference type="Gene3D" id="3.10.620.30">
    <property type="match status" value="1"/>
</dbReference>